<sequence length="345" mass="40077">MDTFNRRYRERNQDQVYEENQSTTSELATVSELIGNNESEQRADQSTQMDHNNSEERNDVVTSLHYKSDIMEINKGWNDKNERIVISIGENAASYKWMHEKCAQNYRLYHRIMSIILIVFSTGLTAETLMPETSNELYMIVLRNIFTYIVTFVSVLINFLKYEQLNEQHLSTAGNYSTLYHNIQKQMCMYRRYRTGATTYITQVLKKYDSLVVNGPSISPIVISQFKKTFANTDISVPDIADKIQKIEIIDEQKTAQKSVSGSIFTTYKNSPTENLKTPLNNYPSRSGVCGLDQIHNAFQIHGDISDHDIQNATSADLKELQKKFLKEKLNFEYQRYLQHTLDYE</sequence>
<keyword evidence="2" id="KW-0812">Transmembrane</keyword>
<organism evidence="3">
    <name type="scientific">viral metagenome</name>
    <dbReference type="NCBI Taxonomy" id="1070528"/>
    <lineage>
        <taxon>unclassified sequences</taxon>
        <taxon>metagenomes</taxon>
        <taxon>organismal metagenomes</taxon>
    </lineage>
</organism>
<dbReference type="EMBL" id="MN739708">
    <property type="protein sequence ID" value="QHT22309.1"/>
    <property type="molecule type" value="Genomic_DNA"/>
</dbReference>
<accession>A0A6C0E210</accession>
<keyword evidence="2" id="KW-1133">Transmembrane helix</keyword>
<feature type="region of interest" description="Disordered" evidence="1">
    <location>
        <begin position="39"/>
        <end position="58"/>
    </location>
</feature>
<feature type="transmembrane region" description="Helical" evidence="2">
    <location>
        <begin position="108"/>
        <end position="126"/>
    </location>
</feature>
<evidence type="ECO:0000313" key="3">
    <source>
        <dbReference type="EMBL" id="QHT22309.1"/>
    </source>
</evidence>
<reference evidence="3" key="1">
    <citation type="journal article" date="2020" name="Nature">
        <title>Giant virus diversity and host interactions through global metagenomics.</title>
        <authorList>
            <person name="Schulz F."/>
            <person name="Roux S."/>
            <person name="Paez-Espino D."/>
            <person name="Jungbluth S."/>
            <person name="Walsh D.A."/>
            <person name="Denef V.J."/>
            <person name="McMahon K.D."/>
            <person name="Konstantinidis K.T."/>
            <person name="Eloe-Fadrosh E.A."/>
            <person name="Kyrpides N.C."/>
            <person name="Woyke T."/>
        </authorList>
    </citation>
    <scope>NUCLEOTIDE SEQUENCE</scope>
    <source>
        <strain evidence="3">GVMAG-M-3300023179-107</strain>
    </source>
</reference>
<feature type="compositionally biased region" description="Polar residues" evidence="1">
    <location>
        <begin position="39"/>
        <end position="51"/>
    </location>
</feature>
<dbReference type="NCBIfam" id="NF033632">
    <property type="entry name" value="SLATT_4"/>
    <property type="match status" value="1"/>
</dbReference>
<evidence type="ECO:0000256" key="2">
    <source>
        <dbReference type="SAM" id="Phobius"/>
    </source>
</evidence>
<proteinExistence type="predicted"/>
<feature type="transmembrane region" description="Helical" evidence="2">
    <location>
        <begin position="138"/>
        <end position="160"/>
    </location>
</feature>
<evidence type="ECO:0000256" key="1">
    <source>
        <dbReference type="SAM" id="MobiDB-lite"/>
    </source>
</evidence>
<keyword evidence="2" id="KW-0472">Membrane</keyword>
<name>A0A6C0E210_9ZZZZ</name>
<protein>
    <recommendedName>
        <fullName evidence="4">SMODS and SLOG-associating 2TM effector domain-containing protein</fullName>
    </recommendedName>
</protein>
<evidence type="ECO:0008006" key="4">
    <source>
        <dbReference type="Google" id="ProtNLM"/>
    </source>
</evidence>
<dbReference type="AlphaFoldDB" id="A0A6C0E210"/>